<evidence type="ECO:0000259" key="2">
    <source>
        <dbReference type="Pfam" id="PF00144"/>
    </source>
</evidence>
<evidence type="ECO:0000313" key="3">
    <source>
        <dbReference type="EMBL" id="CAF0841718.1"/>
    </source>
</evidence>
<reference evidence="3" key="1">
    <citation type="submission" date="2021-02" db="EMBL/GenBank/DDBJ databases">
        <authorList>
            <person name="Nowell W R."/>
        </authorList>
    </citation>
    <scope>NUCLEOTIDE SEQUENCE</scope>
</reference>
<dbReference type="InterPro" id="IPR012338">
    <property type="entry name" value="Beta-lactam/transpept-like"/>
</dbReference>
<gene>
    <name evidence="3" type="ORF">JYZ213_LOCUS7399</name>
</gene>
<feature type="domain" description="Beta-lactamase-related" evidence="2">
    <location>
        <begin position="55"/>
        <end position="371"/>
    </location>
</feature>
<dbReference type="PANTHER" id="PTHR46825">
    <property type="entry name" value="D-ALANYL-D-ALANINE-CARBOXYPEPTIDASE/ENDOPEPTIDASE AMPH"/>
    <property type="match status" value="1"/>
</dbReference>
<protein>
    <recommendedName>
        <fullName evidence="2">Beta-lactamase-related domain-containing protein</fullName>
    </recommendedName>
</protein>
<dbReference type="Pfam" id="PF00144">
    <property type="entry name" value="Beta-lactamase"/>
    <property type="match status" value="1"/>
</dbReference>
<feature type="chain" id="PRO_5032731297" description="Beta-lactamase-related domain-containing protein" evidence="1">
    <location>
        <begin position="20"/>
        <end position="499"/>
    </location>
</feature>
<keyword evidence="1" id="KW-0732">Signal</keyword>
<comment type="caution">
    <text evidence="3">The sequence shown here is derived from an EMBL/GenBank/DDBJ whole genome shotgun (WGS) entry which is preliminary data.</text>
</comment>
<evidence type="ECO:0000256" key="1">
    <source>
        <dbReference type="SAM" id="SignalP"/>
    </source>
</evidence>
<dbReference type="SUPFAM" id="SSF56601">
    <property type="entry name" value="beta-lactamase/transpeptidase-like"/>
    <property type="match status" value="1"/>
</dbReference>
<dbReference type="PANTHER" id="PTHR46825:SF12">
    <property type="entry name" value="PENICILLIN-BINDING PROTEIN 4"/>
    <property type="match status" value="1"/>
</dbReference>
<proteinExistence type="predicted"/>
<dbReference type="InterPro" id="IPR050491">
    <property type="entry name" value="AmpC-like"/>
</dbReference>
<name>A0A813VKZ3_9BILA</name>
<accession>A0A813VKZ3</accession>
<dbReference type="Gene3D" id="3.40.710.10">
    <property type="entry name" value="DD-peptidase/beta-lactamase superfamily"/>
    <property type="match status" value="1"/>
</dbReference>
<feature type="signal peptide" evidence="1">
    <location>
        <begin position="1"/>
        <end position="19"/>
    </location>
</feature>
<sequence length="499" mass="56034">MRHKTILTIIILLWHVCVAQSTPADDGITSKIKTVENGLRYAINVKGKSVPIFTIHERIKHYHVPAVSIALINEGRIEWTKAYGYLDAEHMKRANTFTLFQAASISKPISAMVALKLVEQQRLDLDKNVNTYLRSWKVKNTSFTEKELVTLRRLLTHTAGLTVHGFLGYAANETLPTLIQILNGENPANSRPVISDHTPGSHWQYSGGGYVLLQQLLEDVTGWDFSSLMQRSVLSPINMKHSTFQQILPLSWQQRASIGHRLHGEKLPGNWHIYPESAAAGLWTTPSDLALYVIEIQKSLQNQSNHILSKQMTEKMLTKHLGDWGLGPTIYGDNDSLAFGHGGSNEGFRSFLFGTAYSGKGAVIMTNSDDGSNLITEIVRSIAIAYDWDFHKPIMKTIVILTPSKLAIFAGTYFLTEENATILITAQNNHLLVKQLWNGQEFLLYPESDTDYFVIENGFLVNFESSTDGIITGLNFAGFKWLKMKEDENEKTFHPLFSL</sequence>
<dbReference type="AlphaFoldDB" id="A0A813VKZ3"/>
<dbReference type="Proteomes" id="UP000663845">
    <property type="component" value="Unassembled WGS sequence"/>
</dbReference>
<dbReference type="InterPro" id="IPR001466">
    <property type="entry name" value="Beta-lactam-related"/>
</dbReference>
<dbReference type="EMBL" id="CAJNOG010000048">
    <property type="protein sequence ID" value="CAF0841718.1"/>
    <property type="molecule type" value="Genomic_DNA"/>
</dbReference>
<evidence type="ECO:0000313" key="4">
    <source>
        <dbReference type="Proteomes" id="UP000663845"/>
    </source>
</evidence>
<organism evidence="3 4">
    <name type="scientific">Adineta steineri</name>
    <dbReference type="NCBI Taxonomy" id="433720"/>
    <lineage>
        <taxon>Eukaryota</taxon>
        <taxon>Metazoa</taxon>
        <taxon>Spiralia</taxon>
        <taxon>Gnathifera</taxon>
        <taxon>Rotifera</taxon>
        <taxon>Eurotatoria</taxon>
        <taxon>Bdelloidea</taxon>
        <taxon>Adinetida</taxon>
        <taxon>Adinetidae</taxon>
        <taxon>Adineta</taxon>
    </lineage>
</organism>